<accession>A0A1G1VDV0</accession>
<dbReference type="InterPro" id="IPR038731">
    <property type="entry name" value="RgtA/B/C-like"/>
</dbReference>
<evidence type="ECO:0000259" key="9">
    <source>
        <dbReference type="Pfam" id="PF13231"/>
    </source>
</evidence>
<keyword evidence="5 8" id="KW-0812">Transmembrane</keyword>
<feature type="transmembrane region" description="Helical" evidence="8">
    <location>
        <begin position="291"/>
        <end position="308"/>
    </location>
</feature>
<feature type="transmembrane region" description="Helical" evidence="8">
    <location>
        <begin position="263"/>
        <end position="279"/>
    </location>
</feature>
<comment type="subcellular location">
    <subcellularLocation>
        <location evidence="1">Cell membrane</location>
        <topology evidence="1">Multi-pass membrane protein</topology>
    </subcellularLocation>
</comment>
<feature type="transmembrane region" description="Helical" evidence="8">
    <location>
        <begin position="126"/>
        <end position="144"/>
    </location>
</feature>
<dbReference type="GO" id="GO:0005886">
    <property type="term" value="C:plasma membrane"/>
    <property type="evidence" value="ECO:0007669"/>
    <property type="project" value="UniProtKB-SubCell"/>
</dbReference>
<gene>
    <name evidence="10" type="ORF">A3A77_04370</name>
</gene>
<feature type="transmembrane region" description="Helical" evidence="8">
    <location>
        <begin position="315"/>
        <end position="335"/>
    </location>
</feature>
<dbReference type="GO" id="GO:0009103">
    <property type="term" value="P:lipopolysaccharide biosynthetic process"/>
    <property type="evidence" value="ECO:0007669"/>
    <property type="project" value="UniProtKB-ARBA"/>
</dbReference>
<dbReference type="EMBL" id="MHCC01000013">
    <property type="protein sequence ID" value="OGY13594.1"/>
    <property type="molecule type" value="Genomic_DNA"/>
</dbReference>
<evidence type="ECO:0000256" key="8">
    <source>
        <dbReference type="SAM" id="Phobius"/>
    </source>
</evidence>
<evidence type="ECO:0000256" key="4">
    <source>
        <dbReference type="ARBA" id="ARBA00022679"/>
    </source>
</evidence>
<keyword evidence="2" id="KW-1003">Cell membrane</keyword>
<dbReference type="Pfam" id="PF13231">
    <property type="entry name" value="PMT_2"/>
    <property type="match status" value="1"/>
</dbReference>
<dbReference type="PANTHER" id="PTHR33908:SF11">
    <property type="entry name" value="MEMBRANE PROTEIN"/>
    <property type="match status" value="1"/>
</dbReference>
<dbReference type="PANTHER" id="PTHR33908">
    <property type="entry name" value="MANNOSYLTRANSFERASE YKCB-RELATED"/>
    <property type="match status" value="1"/>
</dbReference>
<dbReference type="GO" id="GO:0016763">
    <property type="term" value="F:pentosyltransferase activity"/>
    <property type="evidence" value="ECO:0007669"/>
    <property type="project" value="TreeGrafter"/>
</dbReference>
<reference evidence="10 11" key="1">
    <citation type="journal article" date="2016" name="Nat. Commun.">
        <title>Thousands of microbial genomes shed light on interconnected biogeochemical processes in an aquifer system.</title>
        <authorList>
            <person name="Anantharaman K."/>
            <person name="Brown C.T."/>
            <person name="Hug L.A."/>
            <person name="Sharon I."/>
            <person name="Castelle C.J."/>
            <person name="Probst A.J."/>
            <person name="Thomas B.C."/>
            <person name="Singh A."/>
            <person name="Wilkins M.J."/>
            <person name="Karaoz U."/>
            <person name="Brodie E.L."/>
            <person name="Williams K.H."/>
            <person name="Hubbard S.S."/>
            <person name="Banfield J.F."/>
        </authorList>
    </citation>
    <scope>NUCLEOTIDE SEQUENCE [LARGE SCALE GENOMIC DNA]</scope>
</reference>
<comment type="caution">
    <text evidence="10">The sequence shown here is derived from an EMBL/GenBank/DDBJ whole genome shotgun (WGS) entry which is preliminary data.</text>
</comment>
<sequence>MQNKYLVGIVLLGLVFRLINLDQSLWLDEATSILVARDFSVSQILTKFSPGDFHPPLYYLVLHFWIYLFGSSEIGARSLSVFLGLLGIILIYMIGSKLFSKNVGLVAALLLSIAPLHIYYSQEARMYVPASTIALAVVWFFLRVVEGPRNLLFWVLFSLSSILLIYTDYPLLFLFPFLGVYLIAFQRKMLAENIKKWSVLVLALVLSFGIWSQTFYSQFLVSMAVKTDVPGWWMVLGGVNAKQLALVPIKFMVGRISSYDKEIYALGVGIAALVFLIPLKNSLLNWKNTKFTWLWLIVPLLLAALVGLKLSIYSYFRFLFVLPAFYLLVAAGGSFCRNNNLKRLLLVGVIAVNLTSTSIYLFNPRFHREDWKSAVSWIENNSQDSTTAIFVANSQRDPYRYYSQTVPSYGPEGVNGGYQFIWLVRFSQPIFDPKDKLRHDIENAGYKKIEEKDFNGVVIWKYEKSNSLAYANRY</sequence>
<feature type="transmembrane region" description="Helical" evidence="8">
    <location>
        <begin position="231"/>
        <end position="251"/>
    </location>
</feature>
<keyword evidence="7 8" id="KW-0472">Membrane</keyword>
<proteinExistence type="predicted"/>
<feature type="transmembrane region" description="Helical" evidence="8">
    <location>
        <begin position="102"/>
        <end position="120"/>
    </location>
</feature>
<protein>
    <recommendedName>
        <fullName evidence="9">Glycosyltransferase RgtA/B/C/D-like domain-containing protein</fullName>
    </recommendedName>
</protein>
<organism evidence="10 11">
    <name type="scientific">Candidatus Blackburnbacteria bacterium RIFCSPLOWO2_01_FULL_40_20</name>
    <dbReference type="NCBI Taxonomy" id="1797519"/>
    <lineage>
        <taxon>Bacteria</taxon>
        <taxon>Candidatus Blackburniibacteriota</taxon>
    </lineage>
</organism>
<evidence type="ECO:0000256" key="5">
    <source>
        <dbReference type="ARBA" id="ARBA00022692"/>
    </source>
</evidence>
<dbReference type="Proteomes" id="UP000178659">
    <property type="component" value="Unassembled WGS sequence"/>
</dbReference>
<evidence type="ECO:0000313" key="11">
    <source>
        <dbReference type="Proteomes" id="UP000178659"/>
    </source>
</evidence>
<feature type="transmembrane region" description="Helical" evidence="8">
    <location>
        <begin position="341"/>
        <end position="362"/>
    </location>
</feature>
<feature type="domain" description="Glycosyltransferase RgtA/B/C/D-like" evidence="9">
    <location>
        <begin position="54"/>
        <end position="211"/>
    </location>
</feature>
<keyword evidence="3" id="KW-0328">Glycosyltransferase</keyword>
<evidence type="ECO:0000256" key="7">
    <source>
        <dbReference type="ARBA" id="ARBA00023136"/>
    </source>
</evidence>
<evidence type="ECO:0000256" key="2">
    <source>
        <dbReference type="ARBA" id="ARBA00022475"/>
    </source>
</evidence>
<dbReference type="AlphaFoldDB" id="A0A1G1VDV0"/>
<keyword evidence="4" id="KW-0808">Transferase</keyword>
<keyword evidence="6 8" id="KW-1133">Transmembrane helix</keyword>
<dbReference type="InterPro" id="IPR050297">
    <property type="entry name" value="LipidA_mod_glycosyltrf_83"/>
</dbReference>
<evidence type="ECO:0000313" key="10">
    <source>
        <dbReference type="EMBL" id="OGY13594.1"/>
    </source>
</evidence>
<name>A0A1G1VDV0_9BACT</name>
<evidence type="ECO:0000256" key="1">
    <source>
        <dbReference type="ARBA" id="ARBA00004651"/>
    </source>
</evidence>
<evidence type="ECO:0000256" key="3">
    <source>
        <dbReference type="ARBA" id="ARBA00022676"/>
    </source>
</evidence>
<feature type="transmembrane region" description="Helical" evidence="8">
    <location>
        <begin position="74"/>
        <end position="95"/>
    </location>
</feature>
<feature type="transmembrane region" description="Helical" evidence="8">
    <location>
        <begin position="197"/>
        <end position="219"/>
    </location>
</feature>
<evidence type="ECO:0000256" key="6">
    <source>
        <dbReference type="ARBA" id="ARBA00022989"/>
    </source>
</evidence>
<feature type="transmembrane region" description="Helical" evidence="8">
    <location>
        <begin position="173"/>
        <end position="190"/>
    </location>
</feature>